<reference evidence="2" key="2">
    <citation type="submission" date="2015-06" db="EMBL/GenBank/DDBJ databases">
        <title>Genome Sequence of Bacillus endophyticus and Analysis of its Companion Mechanism in the Ketogulonigenium vulgare-Bacillus strain Consortium.</title>
        <authorList>
            <person name="Jia N."/>
            <person name="Du J."/>
            <person name="Ding M.-Z."/>
            <person name="Gao F."/>
            <person name="Yuan Y.-J."/>
        </authorList>
    </citation>
    <scope>NUCLEOTIDE SEQUENCE [LARGE SCALE GENOMIC DNA]</scope>
    <source>
        <strain evidence="2">Hbe603</strain>
    </source>
</reference>
<keyword evidence="2" id="KW-1185">Reference proteome</keyword>
<dbReference type="AlphaFoldDB" id="A0A0H4KWJ3"/>
<accession>A0A0H4KWJ3</accession>
<dbReference type="EMBL" id="CP011974">
    <property type="protein sequence ID" value="AKO92688.1"/>
    <property type="molecule type" value="Genomic_DNA"/>
</dbReference>
<organism evidence="1 2">
    <name type="scientific">Priestia filamentosa</name>
    <dbReference type="NCBI Taxonomy" id="1402861"/>
    <lineage>
        <taxon>Bacteria</taxon>
        <taxon>Bacillati</taxon>
        <taxon>Bacillota</taxon>
        <taxon>Bacilli</taxon>
        <taxon>Bacillales</taxon>
        <taxon>Bacillaceae</taxon>
        <taxon>Priestia</taxon>
    </lineage>
</organism>
<reference evidence="1 2" key="1">
    <citation type="journal article" date="2015" name="PLoS ONE">
        <title>Genome Sequence of Bacillus endophyticus and Analysis of Its Companion Mechanism in the Ketogulonigenium vulgare-Bacillus Strain Consortium.</title>
        <authorList>
            <person name="Jia N."/>
            <person name="Du J."/>
            <person name="Ding M.Z."/>
            <person name="Gao F."/>
            <person name="Yuan Y.J."/>
        </authorList>
    </citation>
    <scope>NUCLEOTIDE SEQUENCE [LARGE SCALE GENOMIC DNA]</scope>
    <source>
        <strain evidence="1 2">Hbe603</strain>
    </source>
</reference>
<protein>
    <submittedName>
        <fullName evidence="1">Uncharacterized protein</fullName>
    </submittedName>
</protein>
<dbReference type="Proteomes" id="UP000036202">
    <property type="component" value="Chromosome"/>
</dbReference>
<gene>
    <name evidence="1" type="ORF">BEH_11640</name>
</gene>
<evidence type="ECO:0000313" key="2">
    <source>
        <dbReference type="Proteomes" id="UP000036202"/>
    </source>
</evidence>
<name>A0A0H4KWJ3_9BACI</name>
<dbReference type="KEGG" id="beo:BEH_11640"/>
<proteinExistence type="predicted"/>
<dbReference type="OrthoDB" id="9959215at2"/>
<evidence type="ECO:0000313" key="1">
    <source>
        <dbReference type="EMBL" id="AKO92688.1"/>
    </source>
</evidence>
<dbReference type="PATRIC" id="fig|135735.6.peg.2437"/>
<sequence>MKVPKHIVDKLARINKNAFENRELMYEVESWLNKKGIDTNLLRKAGFSILEAVEYGELSPDKEKLKQDLIDDIEDFPRIKKNFN</sequence>
<dbReference type="RefSeq" id="WP_046217250.1">
    <property type="nucleotide sequence ID" value="NZ_CP011974.1"/>
</dbReference>